<evidence type="ECO:0000256" key="1">
    <source>
        <dbReference type="SAM" id="MobiDB-lite"/>
    </source>
</evidence>
<reference evidence="2" key="1">
    <citation type="journal article" date="2011" name="Plant Physiol.">
        <title>Comprehensive sequence analysis of 24,783 barley full-length cDNAs derived from 12 clone libraries.</title>
        <authorList>
            <person name="Matsumoto T."/>
            <person name="Tanaka T."/>
            <person name="Sakai H."/>
            <person name="Amano N."/>
            <person name="Kanamori H."/>
            <person name="Kurita K."/>
            <person name="Kikuta A."/>
            <person name="Kamiya K."/>
            <person name="Yamamoto M."/>
            <person name="Ikawa H."/>
            <person name="Fujii N."/>
            <person name="Hori K."/>
            <person name="Itoh T."/>
            <person name="Sato K."/>
        </authorList>
    </citation>
    <scope>NUCLEOTIDE SEQUENCE</scope>
    <source>
        <tissue evidence="2">Flower</tissue>
    </source>
</reference>
<feature type="compositionally biased region" description="Polar residues" evidence="1">
    <location>
        <begin position="42"/>
        <end position="55"/>
    </location>
</feature>
<feature type="region of interest" description="Disordered" evidence="1">
    <location>
        <begin position="1"/>
        <end position="55"/>
    </location>
</feature>
<dbReference type="EMBL" id="AK375598">
    <property type="protein sequence ID" value="BAK06793.1"/>
    <property type="molecule type" value="mRNA"/>
</dbReference>
<accession>F2EHH1</accession>
<sequence>MAGLGKCLMRGSPTPPSSPSWTRSSRAPMGFHSRGQLAPRTTAWTSSAVGPSSSPACSLRRAACLPSREPSLSAPWVSAALSPLRFPLCSRSPRLRVGAALLELHRQDALVAAALRACVFIGVGSAPAM</sequence>
<dbReference type="AlphaFoldDB" id="F2EHH1"/>
<organism evidence="2">
    <name type="scientific">Hordeum vulgare subsp. vulgare</name>
    <name type="common">Domesticated barley</name>
    <dbReference type="NCBI Taxonomy" id="112509"/>
    <lineage>
        <taxon>Eukaryota</taxon>
        <taxon>Viridiplantae</taxon>
        <taxon>Streptophyta</taxon>
        <taxon>Embryophyta</taxon>
        <taxon>Tracheophyta</taxon>
        <taxon>Spermatophyta</taxon>
        <taxon>Magnoliopsida</taxon>
        <taxon>Liliopsida</taxon>
        <taxon>Poales</taxon>
        <taxon>Poaceae</taxon>
        <taxon>BOP clade</taxon>
        <taxon>Pooideae</taxon>
        <taxon>Triticodae</taxon>
        <taxon>Triticeae</taxon>
        <taxon>Hordeinae</taxon>
        <taxon>Hordeum</taxon>
    </lineage>
</organism>
<evidence type="ECO:0000313" key="2">
    <source>
        <dbReference type="EMBL" id="BAK06793.1"/>
    </source>
</evidence>
<proteinExistence type="evidence at transcript level"/>
<name>F2EHH1_HORVV</name>
<protein>
    <submittedName>
        <fullName evidence="2">Predicted protein</fullName>
    </submittedName>
</protein>